<feature type="domain" description="Peptidase C1A papain C-terminal" evidence="6">
    <location>
        <begin position="81"/>
        <end position="252"/>
    </location>
</feature>
<name>A0AAV5KK50_9ROSI</name>
<evidence type="ECO:0000259" key="6">
    <source>
        <dbReference type="SMART" id="SM00645"/>
    </source>
</evidence>
<dbReference type="SMART" id="SM00645">
    <property type="entry name" value="Pept_C1"/>
    <property type="match status" value="1"/>
</dbReference>
<dbReference type="GO" id="GO:0006508">
    <property type="term" value="P:proteolysis"/>
    <property type="evidence" value="ECO:0007669"/>
    <property type="project" value="UniProtKB-KW"/>
</dbReference>
<dbReference type="InterPro" id="IPR000668">
    <property type="entry name" value="Peptidase_C1A_C"/>
</dbReference>
<feature type="domain" description="Cathepsin propeptide inhibitor" evidence="7">
    <location>
        <begin position="1"/>
        <end position="54"/>
    </location>
</feature>
<evidence type="ECO:0000256" key="5">
    <source>
        <dbReference type="ARBA" id="ARBA00023157"/>
    </source>
</evidence>
<dbReference type="InterPro" id="IPR038765">
    <property type="entry name" value="Papain-like_cys_pep_sf"/>
</dbReference>
<dbReference type="InterPro" id="IPR013201">
    <property type="entry name" value="Prot_inhib_I29"/>
</dbReference>
<evidence type="ECO:0000256" key="4">
    <source>
        <dbReference type="ARBA" id="ARBA00022807"/>
    </source>
</evidence>
<dbReference type="InterPro" id="IPR013128">
    <property type="entry name" value="Peptidase_C1A"/>
</dbReference>
<comment type="caution">
    <text evidence="8">The sequence shown here is derived from an EMBL/GenBank/DDBJ whole genome shotgun (WGS) entry which is preliminary data.</text>
</comment>
<dbReference type="SUPFAM" id="SSF54001">
    <property type="entry name" value="Cysteine proteinases"/>
    <property type="match status" value="1"/>
</dbReference>
<dbReference type="InterPro" id="IPR039417">
    <property type="entry name" value="Peptidase_C1A_papain-like"/>
</dbReference>
<accession>A0AAV5KK50</accession>
<gene>
    <name evidence="8" type="ORF">SLEP1_g34495</name>
</gene>
<evidence type="ECO:0000256" key="1">
    <source>
        <dbReference type="ARBA" id="ARBA00008455"/>
    </source>
</evidence>
<keyword evidence="9" id="KW-1185">Reference proteome</keyword>
<dbReference type="Pfam" id="PF08246">
    <property type="entry name" value="Inhibitor_I29"/>
    <property type="match status" value="1"/>
</dbReference>
<dbReference type="Pfam" id="PF00112">
    <property type="entry name" value="Peptidase_C1"/>
    <property type="match status" value="1"/>
</dbReference>
<dbReference type="SMART" id="SM00848">
    <property type="entry name" value="Inhibitor_I29"/>
    <property type="match status" value="1"/>
</dbReference>
<dbReference type="EMBL" id="BPVZ01000067">
    <property type="protein sequence ID" value="GKV24964.1"/>
    <property type="molecule type" value="Genomic_DNA"/>
</dbReference>
<reference evidence="8 9" key="1">
    <citation type="journal article" date="2021" name="Commun. Biol.">
        <title>The genome of Shorea leprosula (Dipterocarpaceae) highlights the ecological relevance of drought in aseasonal tropical rainforests.</title>
        <authorList>
            <person name="Ng K.K.S."/>
            <person name="Kobayashi M.J."/>
            <person name="Fawcett J.A."/>
            <person name="Hatakeyama M."/>
            <person name="Paape T."/>
            <person name="Ng C.H."/>
            <person name="Ang C.C."/>
            <person name="Tnah L.H."/>
            <person name="Lee C.T."/>
            <person name="Nishiyama T."/>
            <person name="Sese J."/>
            <person name="O'Brien M.J."/>
            <person name="Copetti D."/>
            <person name="Mohd Noor M.I."/>
            <person name="Ong R.C."/>
            <person name="Putra M."/>
            <person name="Sireger I.Z."/>
            <person name="Indrioko S."/>
            <person name="Kosugi Y."/>
            <person name="Izuno A."/>
            <person name="Isagi Y."/>
            <person name="Lee S.L."/>
            <person name="Shimizu K.K."/>
        </authorList>
    </citation>
    <scope>NUCLEOTIDE SEQUENCE [LARGE SCALE GENOMIC DNA]</scope>
    <source>
        <strain evidence="8">214</strain>
    </source>
</reference>
<keyword evidence="2" id="KW-0645">Protease</keyword>
<evidence type="ECO:0000313" key="9">
    <source>
        <dbReference type="Proteomes" id="UP001054252"/>
    </source>
</evidence>
<sequence length="253" mass="27862">MAQYGRVYVNNYEKEKRFKIFQDNVARIEAFNNANDKLHKLGINAFAGLTNEEFNAKQNRFKGHMCSNNAISLKYKTVIAVPATVDWRKKRGTPVKDQGQCAGTAIEAIHEKTIGKLISLSEQELEGVVGTCNTRKEANSAAQIDGYEDVLANSETALLKAIANQPISVAIDASGFLSQFYSIGIFTVDCGTNLDHGITVVGYRVGDGETKYWLVKNSWGTSWDEEGYIRMQRDVSAKEGLYGIAMQASSPTA</sequence>
<dbReference type="PANTHER" id="PTHR12411">
    <property type="entry name" value="CYSTEINE PROTEASE FAMILY C1-RELATED"/>
    <property type="match status" value="1"/>
</dbReference>
<evidence type="ECO:0000256" key="2">
    <source>
        <dbReference type="ARBA" id="ARBA00022670"/>
    </source>
</evidence>
<proteinExistence type="inferred from homology"/>
<protein>
    <submittedName>
        <fullName evidence="8">Uncharacterized protein</fullName>
    </submittedName>
</protein>
<evidence type="ECO:0000259" key="7">
    <source>
        <dbReference type="SMART" id="SM00848"/>
    </source>
</evidence>
<dbReference type="AlphaFoldDB" id="A0AAV5KK50"/>
<dbReference type="Gene3D" id="3.90.70.10">
    <property type="entry name" value="Cysteine proteinases"/>
    <property type="match status" value="2"/>
</dbReference>
<comment type="similarity">
    <text evidence="1">Belongs to the peptidase C1 family.</text>
</comment>
<keyword evidence="5" id="KW-1015">Disulfide bond</keyword>
<keyword evidence="4" id="KW-0788">Thiol protease</keyword>
<keyword evidence="3" id="KW-0378">Hydrolase</keyword>
<evidence type="ECO:0000256" key="3">
    <source>
        <dbReference type="ARBA" id="ARBA00022801"/>
    </source>
</evidence>
<dbReference type="Proteomes" id="UP001054252">
    <property type="component" value="Unassembled WGS sequence"/>
</dbReference>
<dbReference type="CDD" id="cd02248">
    <property type="entry name" value="Peptidase_C1A"/>
    <property type="match status" value="1"/>
</dbReference>
<dbReference type="GO" id="GO:0008234">
    <property type="term" value="F:cysteine-type peptidase activity"/>
    <property type="evidence" value="ECO:0007669"/>
    <property type="project" value="UniProtKB-KW"/>
</dbReference>
<evidence type="ECO:0000313" key="8">
    <source>
        <dbReference type="EMBL" id="GKV24964.1"/>
    </source>
</evidence>
<organism evidence="8 9">
    <name type="scientific">Rubroshorea leprosula</name>
    <dbReference type="NCBI Taxonomy" id="152421"/>
    <lineage>
        <taxon>Eukaryota</taxon>
        <taxon>Viridiplantae</taxon>
        <taxon>Streptophyta</taxon>
        <taxon>Embryophyta</taxon>
        <taxon>Tracheophyta</taxon>
        <taxon>Spermatophyta</taxon>
        <taxon>Magnoliopsida</taxon>
        <taxon>eudicotyledons</taxon>
        <taxon>Gunneridae</taxon>
        <taxon>Pentapetalae</taxon>
        <taxon>rosids</taxon>
        <taxon>malvids</taxon>
        <taxon>Malvales</taxon>
        <taxon>Dipterocarpaceae</taxon>
        <taxon>Rubroshorea</taxon>
    </lineage>
</organism>